<dbReference type="PANTHER" id="PTHR48081">
    <property type="entry name" value="AB HYDROLASE SUPERFAMILY PROTEIN C4A8.06C"/>
    <property type="match status" value="1"/>
</dbReference>
<dbReference type="PANTHER" id="PTHR48081:SF8">
    <property type="entry name" value="ALPHA_BETA HYDROLASE FOLD-3 DOMAIN-CONTAINING PROTEIN-RELATED"/>
    <property type="match status" value="1"/>
</dbReference>
<dbReference type="InterPro" id="IPR029058">
    <property type="entry name" value="AB_hydrolase_fold"/>
</dbReference>
<feature type="domain" description="Alpha/beta hydrolase fold-3" evidence="2">
    <location>
        <begin position="19"/>
        <end position="223"/>
    </location>
</feature>
<keyword evidence="1 3" id="KW-0378">Hydrolase</keyword>
<dbReference type="Pfam" id="PF07859">
    <property type="entry name" value="Abhydrolase_3"/>
    <property type="match status" value="1"/>
</dbReference>
<keyword evidence="4" id="KW-1185">Reference proteome</keyword>
<name>A0A6A6E1K4_9PEZI</name>
<evidence type="ECO:0000313" key="4">
    <source>
        <dbReference type="Proteomes" id="UP000800200"/>
    </source>
</evidence>
<dbReference type="InterPro" id="IPR050300">
    <property type="entry name" value="GDXG_lipolytic_enzyme"/>
</dbReference>
<evidence type="ECO:0000313" key="3">
    <source>
        <dbReference type="EMBL" id="KAF2185674.1"/>
    </source>
</evidence>
<feature type="non-terminal residue" evidence="3">
    <location>
        <position position="1"/>
    </location>
</feature>
<dbReference type="AlphaFoldDB" id="A0A6A6E1K4"/>
<dbReference type="EMBL" id="ML994633">
    <property type="protein sequence ID" value="KAF2185674.1"/>
    <property type="molecule type" value="Genomic_DNA"/>
</dbReference>
<accession>A0A6A6E1K4</accession>
<organism evidence="3 4">
    <name type="scientific">Zopfia rhizophila CBS 207.26</name>
    <dbReference type="NCBI Taxonomy" id="1314779"/>
    <lineage>
        <taxon>Eukaryota</taxon>
        <taxon>Fungi</taxon>
        <taxon>Dikarya</taxon>
        <taxon>Ascomycota</taxon>
        <taxon>Pezizomycotina</taxon>
        <taxon>Dothideomycetes</taxon>
        <taxon>Dothideomycetes incertae sedis</taxon>
        <taxon>Zopfiaceae</taxon>
        <taxon>Zopfia</taxon>
    </lineage>
</organism>
<dbReference type="Gene3D" id="3.40.50.1820">
    <property type="entry name" value="alpha/beta hydrolase"/>
    <property type="match status" value="1"/>
</dbReference>
<proteinExistence type="predicted"/>
<dbReference type="GO" id="GO:0016787">
    <property type="term" value="F:hydrolase activity"/>
    <property type="evidence" value="ECO:0007669"/>
    <property type="project" value="UniProtKB-KW"/>
</dbReference>
<dbReference type="OrthoDB" id="408631at2759"/>
<dbReference type="SUPFAM" id="SSF53474">
    <property type="entry name" value="alpha/beta-Hydrolases"/>
    <property type="match status" value="1"/>
</dbReference>
<dbReference type="Proteomes" id="UP000800200">
    <property type="component" value="Unassembled WGS sequence"/>
</dbReference>
<protein>
    <submittedName>
        <fullName evidence="3">Alpha/beta-hydrolase</fullName>
    </submittedName>
</protein>
<evidence type="ECO:0000259" key="2">
    <source>
        <dbReference type="Pfam" id="PF07859"/>
    </source>
</evidence>
<gene>
    <name evidence="3" type="ORF">K469DRAFT_632265</name>
</gene>
<dbReference type="InterPro" id="IPR013094">
    <property type="entry name" value="AB_hydrolase_3"/>
</dbReference>
<sequence>LYYPPGHSASLSARATPILVNWHGSGFIFPLLGSDSLFCARVARDTGLLVLDADYRKAPETPFPGPLHDVEDALRWVATQPKRFDLTRVAVSGFSAGGNLALVAASALKRTLVDLTIPVVVAIYPVTDLSIKPEAKTVPNPRKPTSPHIANLFNDCYAPDKAIRTDPRVSPSLADPADFPPTVAILTCEGDNLAPEANALADKLGDGQRKVVNRTLKAVHHGFDKGAKKGTNEWDQREKAYTLTVKTLKEALNL</sequence>
<reference evidence="3" key="1">
    <citation type="journal article" date="2020" name="Stud. Mycol.">
        <title>101 Dothideomycetes genomes: a test case for predicting lifestyles and emergence of pathogens.</title>
        <authorList>
            <person name="Haridas S."/>
            <person name="Albert R."/>
            <person name="Binder M."/>
            <person name="Bloem J."/>
            <person name="Labutti K."/>
            <person name="Salamov A."/>
            <person name="Andreopoulos B."/>
            <person name="Baker S."/>
            <person name="Barry K."/>
            <person name="Bills G."/>
            <person name="Bluhm B."/>
            <person name="Cannon C."/>
            <person name="Castanera R."/>
            <person name="Culley D."/>
            <person name="Daum C."/>
            <person name="Ezra D."/>
            <person name="Gonzalez J."/>
            <person name="Henrissat B."/>
            <person name="Kuo A."/>
            <person name="Liang C."/>
            <person name="Lipzen A."/>
            <person name="Lutzoni F."/>
            <person name="Magnuson J."/>
            <person name="Mondo S."/>
            <person name="Nolan M."/>
            <person name="Ohm R."/>
            <person name="Pangilinan J."/>
            <person name="Park H.-J."/>
            <person name="Ramirez L."/>
            <person name="Alfaro M."/>
            <person name="Sun H."/>
            <person name="Tritt A."/>
            <person name="Yoshinaga Y."/>
            <person name="Zwiers L.-H."/>
            <person name="Turgeon B."/>
            <person name="Goodwin S."/>
            <person name="Spatafora J."/>
            <person name="Crous P."/>
            <person name="Grigoriev I."/>
        </authorList>
    </citation>
    <scope>NUCLEOTIDE SEQUENCE</scope>
    <source>
        <strain evidence="3">CBS 207.26</strain>
    </source>
</reference>
<evidence type="ECO:0000256" key="1">
    <source>
        <dbReference type="ARBA" id="ARBA00022801"/>
    </source>
</evidence>